<reference evidence="6 7" key="1">
    <citation type="submission" date="2023-07" db="EMBL/GenBank/DDBJ databases">
        <title>Genomic Encyclopedia of Type Strains, Phase IV (KMG-IV): sequencing the most valuable type-strain genomes for metagenomic binning, comparative biology and taxonomic classification.</title>
        <authorList>
            <person name="Goeker M."/>
        </authorList>
    </citation>
    <scope>NUCLEOTIDE SEQUENCE [LARGE SCALE GENOMIC DNA]</scope>
    <source>
        <strain evidence="6 7">DSM 19092</strain>
    </source>
</reference>
<dbReference type="RefSeq" id="WP_044747550.1">
    <property type="nucleotide sequence ID" value="NZ_JAUSTR010000010.1"/>
</dbReference>
<dbReference type="PROSITE" id="PS51257">
    <property type="entry name" value="PROKAR_LIPOPROTEIN"/>
    <property type="match status" value="1"/>
</dbReference>
<dbReference type="CDD" id="cd01143">
    <property type="entry name" value="YvrC"/>
    <property type="match status" value="1"/>
</dbReference>
<evidence type="ECO:0000256" key="1">
    <source>
        <dbReference type="ARBA" id="ARBA00008814"/>
    </source>
</evidence>
<dbReference type="PANTHER" id="PTHR30535:SF34">
    <property type="entry name" value="MOLYBDATE-BINDING PROTEIN MOLA"/>
    <property type="match status" value="1"/>
</dbReference>
<comment type="similarity">
    <text evidence="1">Belongs to the bacterial solute-binding protein 8 family.</text>
</comment>
<dbReference type="Pfam" id="PF01497">
    <property type="entry name" value="Peripla_BP_2"/>
    <property type="match status" value="1"/>
</dbReference>
<keyword evidence="7" id="KW-1185">Reference proteome</keyword>
<dbReference type="NCBIfam" id="NF038402">
    <property type="entry name" value="TroA_like"/>
    <property type="match status" value="1"/>
</dbReference>
<dbReference type="InterPro" id="IPR054828">
    <property type="entry name" value="Vit_B12_bind_prot"/>
</dbReference>
<dbReference type="SUPFAM" id="SSF53807">
    <property type="entry name" value="Helical backbone' metal receptor"/>
    <property type="match status" value="1"/>
</dbReference>
<accession>A0ABT9VQ31</accession>
<keyword evidence="3" id="KW-0175">Coiled coil</keyword>
<keyword evidence="2 4" id="KW-0732">Signal</keyword>
<evidence type="ECO:0000313" key="6">
    <source>
        <dbReference type="EMBL" id="MDQ0163102.1"/>
    </source>
</evidence>
<feature type="chain" id="PRO_5045842225" evidence="4">
    <location>
        <begin position="25"/>
        <end position="319"/>
    </location>
</feature>
<evidence type="ECO:0000313" key="7">
    <source>
        <dbReference type="Proteomes" id="UP001225646"/>
    </source>
</evidence>
<organism evidence="6 7">
    <name type="scientific">Aeribacillus alveayuensis</name>
    <dbReference type="NCBI Taxonomy" id="279215"/>
    <lineage>
        <taxon>Bacteria</taxon>
        <taxon>Bacillati</taxon>
        <taxon>Bacillota</taxon>
        <taxon>Bacilli</taxon>
        <taxon>Bacillales</taxon>
        <taxon>Bacillaceae</taxon>
        <taxon>Aeribacillus</taxon>
    </lineage>
</organism>
<evidence type="ECO:0000256" key="2">
    <source>
        <dbReference type="ARBA" id="ARBA00022729"/>
    </source>
</evidence>
<feature type="signal peptide" evidence="4">
    <location>
        <begin position="1"/>
        <end position="24"/>
    </location>
</feature>
<evidence type="ECO:0000256" key="3">
    <source>
        <dbReference type="SAM" id="Coils"/>
    </source>
</evidence>
<dbReference type="InterPro" id="IPR050902">
    <property type="entry name" value="ABC_Transporter_SBP"/>
</dbReference>
<dbReference type="InterPro" id="IPR002491">
    <property type="entry name" value="ABC_transptr_periplasmic_BD"/>
</dbReference>
<evidence type="ECO:0000259" key="5">
    <source>
        <dbReference type="PROSITE" id="PS50983"/>
    </source>
</evidence>
<dbReference type="PANTHER" id="PTHR30535">
    <property type="entry name" value="VITAMIN B12-BINDING PROTEIN"/>
    <property type="match status" value="1"/>
</dbReference>
<name>A0ABT9VQ31_9BACI</name>
<feature type="coiled-coil region" evidence="3">
    <location>
        <begin position="169"/>
        <end position="199"/>
    </location>
</feature>
<dbReference type="Proteomes" id="UP001225646">
    <property type="component" value="Unassembled WGS sequence"/>
</dbReference>
<comment type="caution">
    <text evidence="6">The sequence shown here is derived from an EMBL/GenBank/DDBJ whole genome shotgun (WGS) entry which is preliminary data.</text>
</comment>
<sequence>MKKFSVLLASFLLLIGVLVGCSGANTDESKEENTTQQSSAFPVTVKDALGNEITIEKEPERIVSLIPSNTEIAFELGLGDKMVGVSDFDNYPEEVNNIEKIGGQEFNVEKILSLNPDLVLAHQSGAHNAEEGLNQLRDAGVPVFVVKEAASFDQVYETIQTIGKITGTNNQASEIVQMMKTKVDEIEQKAAEIAEEEQMKVFMEVSGAPTLYTAGKGTFMDEMLTIINAKNIIEEEGWPQVTEEAVIKADPDVIITTYGYYVPDATEQILNRDGWDNVSAVQNKRVYDVNSDLVSRPGPRLIEGVEELAKAVYPEIFDQ</sequence>
<dbReference type="PROSITE" id="PS50983">
    <property type="entry name" value="FE_B12_PBP"/>
    <property type="match status" value="1"/>
</dbReference>
<feature type="domain" description="Fe/B12 periplasmic-binding" evidence="5">
    <location>
        <begin position="61"/>
        <end position="316"/>
    </location>
</feature>
<dbReference type="Gene3D" id="3.40.50.1980">
    <property type="entry name" value="Nitrogenase molybdenum iron protein domain"/>
    <property type="match status" value="2"/>
</dbReference>
<protein>
    <submittedName>
        <fullName evidence="6">Iron complex transport system substrate-binding protein</fullName>
    </submittedName>
</protein>
<proteinExistence type="inferred from homology"/>
<gene>
    <name evidence="6" type="ORF">J2S06_002180</name>
</gene>
<evidence type="ECO:0000256" key="4">
    <source>
        <dbReference type="SAM" id="SignalP"/>
    </source>
</evidence>
<dbReference type="EMBL" id="JAUSTR010000010">
    <property type="protein sequence ID" value="MDQ0163102.1"/>
    <property type="molecule type" value="Genomic_DNA"/>
</dbReference>